<keyword evidence="2 7" id="KW-0813">Transport</keyword>
<feature type="transmembrane region" description="Helical" evidence="7">
    <location>
        <begin position="65"/>
        <end position="87"/>
    </location>
</feature>
<dbReference type="CDD" id="cd06261">
    <property type="entry name" value="TM_PBP2"/>
    <property type="match status" value="1"/>
</dbReference>
<keyword evidence="4 7" id="KW-0812">Transmembrane</keyword>
<keyword evidence="5 7" id="KW-1133">Transmembrane helix</keyword>
<dbReference type="EMBL" id="FUYN01000007">
    <property type="protein sequence ID" value="SKB67673.1"/>
    <property type="molecule type" value="Genomic_DNA"/>
</dbReference>
<evidence type="ECO:0000313" key="9">
    <source>
        <dbReference type="EMBL" id="SKB67673.1"/>
    </source>
</evidence>
<proteinExistence type="inferred from homology"/>
<comment type="subcellular location">
    <subcellularLocation>
        <location evidence="1 7">Cell membrane</location>
        <topology evidence="1 7">Multi-pass membrane protein</topology>
    </subcellularLocation>
</comment>
<dbReference type="GO" id="GO:0055085">
    <property type="term" value="P:transmembrane transport"/>
    <property type="evidence" value="ECO:0007669"/>
    <property type="project" value="InterPro"/>
</dbReference>
<keyword evidence="6 7" id="KW-0472">Membrane</keyword>
<dbReference type="GO" id="GO:0005886">
    <property type="term" value="C:plasma membrane"/>
    <property type="evidence" value="ECO:0007669"/>
    <property type="project" value="UniProtKB-SubCell"/>
</dbReference>
<evidence type="ECO:0000256" key="6">
    <source>
        <dbReference type="ARBA" id="ARBA00023136"/>
    </source>
</evidence>
<dbReference type="SUPFAM" id="SSF161098">
    <property type="entry name" value="MetI-like"/>
    <property type="match status" value="1"/>
</dbReference>
<evidence type="ECO:0000313" key="10">
    <source>
        <dbReference type="Proteomes" id="UP000243406"/>
    </source>
</evidence>
<evidence type="ECO:0000256" key="3">
    <source>
        <dbReference type="ARBA" id="ARBA00022475"/>
    </source>
</evidence>
<comment type="similarity">
    <text evidence="7">Belongs to the binding-protein-dependent transport system permease family.</text>
</comment>
<gene>
    <name evidence="9" type="ORF">SAMN02745120_2638</name>
</gene>
<evidence type="ECO:0000256" key="5">
    <source>
        <dbReference type="ARBA" id="ARBA00022989"/>
    </source>
</evidence>
<dbReference type="InterPro" id="IPR035906">
    <property type="entry name" value="MetI-like_sf"/>
</dbReference>
<evidence type="ECO:0000256" key="7">
    <source>
        <dbReference type="RuleBase" id="RU363032"/>
    </source>
</evidence>
<evidence type="ECO:0000259" key="8">
    <source>
        <dbReference type="PROSITE" id="PS50928"/>
    </source>
</evidence>
<keyword evidence="10" id="KW-1185">Reference proteome</keyword>
<feature type="domain" description="ABC transmembrane type-1" evidence="8">
    <location>
        <begin position="61"/>
        <end position="246"/>
    </location>
</feature>
<feature type="transmembrane region" description="Helical" evidence="7">
    <location>
        <begin position="108"/>
        <end position="138"/>
    </location>
</feature>
<reference evidence="10" key="1">
    <citation type="submission" date="2017-02" db="EMBL/GenBank/DDBJ databases">
        <authorList>
            <person name="Varghese N."/>
            <person name="Submissions S."/>
        </authorList>
    </citation>
    <scope>NUCLEOTIDE SEQUENCE [LARGE SCALE GENOMIC DNA]</scope>
    <source>
        <strain evidence="10">ATCC 35199</strain>
    </source>
</reference>
<dbReference type="OrthoDB" id="308958at2"/>
<evidence type="ECO:0000256" key="4">
    <source>
        <dbReference type="ARBA" id="ARBA00022692"/>
    </source>
</evidence>
<dbReference type="RefSeq" id="WP_079590425.1">
    <property type="nucleotide sequence ID" value="NZ_FUYN01000007.1"/>
</dbReference>
<dbReference type="Proteomes" id="UP000243406">
    <property type="component" value="Unassembled WGS sequence"/>
</dbReference>
<evidence type="ECO:0000256" key="2">
    <source>
        <dbReference type="ARBA" id="ARBA00022448"/>
    </source>
</evidence>
<dbReference type="PROSITE" id="PS50928">
    <property type="entry name" value="ABC_TM1"/>
    <property type="match status" value="1"/>
</dbReference>
<dbReference type="Gene3D" id="1.10.3720.10">
    <property type="entry name" value="MetI-like"/>
    <property type="match status" value="1"/>
</dbReference>
<evidence type="ECO:0000256" key="1">
    <source>
        <dbReference type="ARBA" id="ARBA00004651"/>
    </source>
</evidence>
<dbReference type="AlphaFoldDB" id="A0A1T5D806"/>
<organism evidence="9 10">
    <name type="scientific">Acetoanaerobium noterae</name>
    <dbReference type="NCBI Taxonomy" id="745369"/>
    <lineage>
        <taxon>Bacteria</taxon>
        <taxon>Bacillati</taxon>
        <taxon>Bacillota</taxon>
        <taxon>Clostridia</taxon>
        <taxon>Peptostreptococcales</taxon>
        <taxon>Filifactoraceae</taxon>
        <taxon>Acetoanaerobium</taxon>
    </lineage>
</organism>
<accession>A0A1T5D806</accession>
<name>A0A1T5D806_9FIRM</name>
<feature type="transmembrane region" description="Helical" evidence="7">
    <location>
        <begin position="223"/>
        <end position="244"/>
    </location>
</feature>
<feature type="transmembrane region" description="Helical" evidence="7">
    <location>
        <begin position="12"/>
        <end position="32"/>
    </location>
</feature>
<protein>
    <submittedName>
        <fullName evidence="9">NitT/TauT family transport system permease protein</fullName>
    </submittedName>
</protein>
<dbReference type="PANTHER" id="PTHR30151:SF0">
    <property type="entry name" value="ABC TRANSPORTER PERMEASE PROTEIN MJ0413-RELATED"/>
    <property type="match status" value="1"/>
</dbReference>
<dbReference type="PANTHER" id="PTHR30151">
    <property type="entry name" value="ALKANE SULFONATE ABC TRANSPORTER-RELATED, MEMBRANE SUBUNIT"/>
    <property type="match status" value="1"/>
</dbReference>
<dbReference type="InterPro" id="IPR000515">
    <property type="entry name" value="MetI-like"/>
</dbReference>
<dbReference type="Pfam" id="PF00528">
    <property type="entry name" value="BPD_transp_1"/>
    <property type="match status" value="1"/>
</dbReference>
<keyword evidence="3" id="KW-1003">Cell membrane</keyword>
<sequence>MMDSIIKTKSYIKTVLIIGFWIMVWQIGYIIVGRDLYLPAPFQVFSRLTELGAEKAFWTSIIYSVYRVGLGVILSIILGIAVGIISGMNDLVYEILNPAMVAIKSTPVMSFIILALIWFSSTNSPIFICFLMCFPLVWTNTDAGIRNVDKKLLEMAHIYDVSKKQIIKKIYLPSLKPYFVSSSVQALGLGWKVTVAAEVLSNPRHSIGGNLYAAKAYLDIPGLFAWTITVIGLSYIFEVFFVSLMNKKIGSERL</sequence>